<dbReference type="Proteomes" id="UP000479190">
    <property type="component" value="Unassembled WGS sequence"/>
</dbReference>
<keyword evidence="15" id="KW-0503">Monooxygenase</keyword>
<evidence type="ECO:0000256" key="18">
    <source>
        <dbReference type="ARBA" id="ARBA00023155"/>
    </source>
</evidence>
<keyword evidence="18 22" id="KW-0371">Homeobox</keyword>
<name>A0A6H5IUV9_9HYME</name>
<feature type="region of interest" description="Disordered" evidence="24">
    <location>
        <begin position="1924"/>
        <end position="1963"/>
    </location>
</feature>
<evidence type="ECO:0000256" key="3">
    <source>
        <dbReference type="ARBA" id="ARBA00004123"/>
    </source>
</evidence>
<keyword evidence="17" id="KW-0472">Membrane</keyword>
<dbReference type="EMBL" id="CADCXV010001114">
    <property type="protein sequence ID" value="CAB0041377.1"/>
    <property type="molecule type" value="Genomic_DNA"/>
</dbReference>
<dbReference type="OrthoDB" id="1470350at2759"/>
<evidence type="ECO:0000256" key="13">
    <source>
        <dbReference type="ARBA" id="ARBA00023004"/>
    </source>
</evidence>
<evidence type="ECO:0000256" key="19">
    <source>
        <dbReference type="ARBA" id="ARBA00023163"/>
    </source>
</evidence>
<keyword evidence="27" id="KW-1185">Reference proteome</keyword>
<dbReference type="Gene3D" id="1.10.630.10">
    <property type="entry name" value="Cytochrome P450"/>
    <property type="match status" value="3"/>
</dbReference>
<keyword evidence="11" id="KW-0492">Microsome</keyword>
<comment type="function">
    <text evidence="2">May be involved in the metabolism of insect hormones and in the breakdown of synthetic insecticides.</text>
</comment>
<dbReference type="Pfam" id="PF00046">
    <property type="entry name" value="Homeodomain"/>
    <property type="match status" value="1"/>
</dbReference>
<dbReference type="GO" id="GO:0003677">
    <property type="term" value="F:DNA binding"/>
    <property type="evidence" value="ECO:0007669"/>
    <property type="project" value="UniProtKB-UniRule"/>
</dbReference>
<dbReference type="GO" id="GO:0000981">
    <property type="term" value="F:DNA-binding transcription factor activity, RNA polymerase II-specific"/>
    <property type="evidence" value="ECO:0007669"/>
    <property type="project" value="InterPro"/>
</dbReference>
<keyword evidence="10" id="KW-0256">Endoplasmic reticulum</keyword>
<dbReference type="GO" id="GO:0005789">
    <property type="term" value="C:endoplasmic reticulum membrane"/>
    <property type="evidence" value="ECO:0007669"/>
    <property type="project" value="UniProtKB-SubCell"/>
</dbReference>
<dbReference type="SUPFAM" id="SSF48264">
    <property type="entry name" value="Cytochrome P450"/>
    <property type="match status" value="3"/>
</dbReference>
<feature type="compositionally biased region" description="Low complexity" evidence="24">
    <location>
        <begin position="1726"/>
        <end position="1736"/>
    </location>
</feature>
<dbReference type="GO" id="GO:0020037">
    <property type="term" value="F:heme binding"/>
    <property type="evidence" value="ECO:0007669"/>
    <property type="project" value="InterPro"/>
</dbReference>
<evidence type="ECO:0000256" key="7">
    <source>
        <dbReference type="ARBA" id="ARBA00022473"/>
    </source>
</evidence>
<dbReference type="InterPro" id="IPR002401">
    <property type="entry name" value="Cyt_P450_E_grp-I"/>
</dbReference>
<evidence type="ECO:0000256" key="11">
    <source>
        <dbReference type="ARBA" id="ARBA00022848"/>
    </source>
</evidence>
<keyword evidence="12" id="KW-0560">Oxidoreductase</keyword>
<keyword evidence="9" id="KW-0479">Metal-binding</keyword>
<keyword evidence="20 22" id="KW-0539">Nucleus</keyword>
<dbReference type="InterPro" id="IPR009057">
    <property type="entry name" value="Homeodomain-like_sf"/>
</dbReference>
<feature type="compositionally biased region" description="Gly residues" evidence="24">
    <location>
        <begin position="1372"/>
        <end position="1381"/>
    </location>
</feature>
<reference evidence="26 27" key="1">
    <citation type="submission" date="2020-02" db="EMBL/GenBank/DDBJ databases">
        <authorList>
            <person name="Ferguson B K."/>
        </authorList>
    </citation>
    <scope>NUCLEOTIDE SEQUENCE [LARGE SCALE GENOMIC DNA]</scope>
</reference>
<dbReference type="PANTHER" id="PTHR24291">
    <property type="entry name" value="CYTOCHROME P450 FAMILY 4"/>
    <property type="match status" value="1"/>
</dbReference>
<feature type="domain" description="Homeobox" evidence="25">
    <location>
        <begin position="1750"/>
        <end position="1810"/>
    </location>
</feature>
<keyword evidence="13" id="KW-0408">Iron</keyword>
<protein>
    <recommendedName>
        <fullName evidence="25">Homeobox domain-containing protein</fullName>
    </recommendedName>
</protein>
<feature type="compositionally biased region" description="Basic residues" evidence="24">
    <location>
        <begin position="1954"/>
        <end position="1963"/>
    </location>
</feature>
<sequence length="1984" mass="218246">MNLVKLYNRITDEHTVEFIERLKAKPDVDDVTELFHELVLAAVSDAMMGVKLASLDQDLAKRYRHAFDEMGRLVGSLVVRPYIPNWLVPFLPIGRRLKICNESFHGFFAMVVNERRRYLEEVGYEHIKRVADEYDDAKDDARQPSQANSTGNRRRLALLDLLLQLESEGQIDEKGVLDELEDIMSGAYDTTGFALSYLTLLLGEHPEIQERARREVQPIMEECGGNLTSNELQRMEYLERCCKESLRIFPSAPIIGRHLAEDITLQKVHKVPAGTDVFMNFQTVHMDPKYWPDPTIFDPDRFLPENVKDRHPYAYMPFSSGSRNCIVCCYASVHYSEYGRIINKFPGPAPLPIVGNSWNFATCSNAKTWKGRRRLLNNAFTPNLIKLYSRISDEHTVELIDQLKDKSEIENVIEFYHQLVLSSTSEAMMGVKLANLDQDLAKRYVHALDEMGHLVMYLVVRPYIPFWLVPFLPIGRRLKVCGESFHGFFTMVVNERRRYLEEVGYEHIQTVADEYDDATDGRPSKASNRRRLALLDLLLQLESEGRIDEKGVLDELEDIISAAYDTTGYTLSYLTLLLGEHPEIQERARREVQPIMEECGGNLTSNDLQRMEYLECCFKESMRIFPSAPIIGRHLAEDITLQNGHKVPAGTDIIILFQTVQMDPKYWSNPSKFDPDRFLPENIKDQHPYAFMPFSSGARGCLVPIFTWVVLCESTGHLSQASEFPRCLLSSGAVMGLDVGGHPFYTTPGRHQAKTWKVRRRMLNNAFTPNLIKLYSRISDEHTVEFIKRLKDIFNIDNVIEFYHQLVLSSTSEAMMGVKLANLDEDLTKRYVHAIDEMGRLVGHLVVRPYIPSWMVPFLPIGRRLKVCGEAFHGFFAMVVNERRRYLEEVGYEHIQTVADEYDDATDGRPSKASNRRRLALLDLLLQLESEGRIDEKGVLDELEDIISAAYDTTGYTLSYLTLLLGEHPEIQERARREVQPIMEECGGNLTSNDLQRMEYLECCFKESLRIFPSAPVIENGHKVPAGTDIIIFFQTVQMDPKYWPDPSKFDPDRFLPENIKDQHPYAYMPFSSGARGCIESPRPPRREYLARSLLIPSPSAAARDATTTTTTRPKPPRGSARRRSVSRMSGETEIEVSVVSEPEDLELENSRSRSPRTPTSSSEPGGNGNMLVLHQHHHQDSHAGDKAASTNNNSGRDRGKSSPPPLSPPPPARELPSTQPQQTTHPYSFDGLMMTAKAALRPACNPQYTSFSISSILGRTESPPSDSGSTGAGGGRASPPLLNLPNGHQPHHHLHHHHHHHNNNNHHRNSNNSHHHHHSQHNSHHNHHRLRNDGSPTRILSPTALRLARTADGLVQTSSGNSNNSNRENNGPGGGGGGGGAFTATEAATAAAAAAAAGLMGHQASADLMLSSAGPVAAVWTETTPSRSSSSSSSSSKGASANCSSYYYASFTKVSSCAARGCRILVCVLCSLTNAHRMPFIIRRCSTTTTLVTAYIDEQIARVRYIYIRYTLGLMSSLIASRYPVGIGVGSVFFPSTLQHLHQQQQQHHHSRLAAAAAAAAAASSGSGSVGVDDGGAGEGMRAVLPGSTAAAAAAAAAASWPFPWSRPPGLEGHGAAPPGSGGPGLGVTGSSGGAGGTGGAGSDAASSFCHRISPTSGSFPQREDLDGDTTPDDHHRSGGGGMRRSRSPLLSGDEGSHDEMGCDGDDGPDGCDADGNERSSSAHGQSNGSNNGLAGQSGGGGSDANGIKRKKKTRTVFSRTQVFQLESTFDMKRYLSSSERAALATSLRLTETQVKIWFQNRRNKWKRQLAAEIETNSIVHAQRLVRVPILYHEASVPQGGGGPGGPGGGVVPQSSASAVVSSQAGSMPTSVSSGGSSGVVGSSLSHGGPNSAASAAQTIFYHHHHHHAAAAHHVAQQVHGLMVHPAQPPPPPPPPPNAGQKKRSDSWPFERTRRRSCRVHLLKRAAQVRYTGSPQKKKRFEK</sequence>
<feature type="region of interest" description="Disordered" evidence="24">
    <location>
        <begin position="1355"/>
        <end position="1381"/>
    </location>
</feature>
<evidence type="ECO:0000256" key="5">
    <source>
        <dbReference type="ARBA" id="ARBA00004406"/>
    </source>
</evidence>
<feature type="compositionally biased region" description="Pro residues" evidence="24">
    <location>
        <begin position="1203"/>
        <end position="1214"/>
    </location>
</feature>
<feature type="DNA-binding region" description="Homeobox" evidence="22">
    <location>
        <begin position="1752"/>
        <end position="1811"/>
    </location>
</feature>
<evidence type="ECO:0000256" key="22">
    <source>
        <dbReference type="PROSITE-ProRule" id="PRU00108"/>
    </source>
</evidence>
<evidence type="ECO:0000256" key="2">
    <source>
        <dbReference type="ARBA" id="ARBA00003690"/>
    </source>
</evidence>
<dbReference type="GO" id="GO:0004497">
    <property type="term" value="F:monooxygenase activity"/>
    <property type="evidence" value="ECO:0007669"/>
    <property type="project" value="UniProtKB-KW"/>
</dbReference>
<feature type="region of interest" description="Disordered" evidence="24">
    <location>
        <begin position="1094"/>
        <end position="1228"/>
    </location>
</feature>
<proteinExistence type="inferred from homology"/>
<feature type="compositionally biased region" description="Low complexity" evidence="24">
    <location>
        <begin position="1853"/>
        <end position="1890"/>
    </location>
</feature>
<evidence type="ECO:0000256" key="23">
    <source>
        <dbReference type="RuleBase" id="RU000682"/>
    </source>
</evidence>
<comment type="similarity">
    <text evidence="6">Belongs to the cytochrome P450 family.</text>
</comment>
<evidence type="ECO:0000313" key="27">
    <source>
        <dbReference type="Proteomes" id="UP000479190"/>
    </source>
</evidence>
<dbReference type="SUPFAM" id="SSF46689">
    <property type="entry name" value="Homeodomain-like"/>
    <property type="match status" value="1"/>
</dbReference>
<dbReference type="PROSITE" id="PS50071">
    <property type="entry name" value="HOMEOBOX_2"/>
    <property type="match status" value="1"/>
</dbReference>
<feature type="compositionally biased region" description="Basic and acidic residues" evidence="24">
    <location>
        <begin position="1944"/>
        <end position="1953"/>
    </location>
</feature>
<dbReference type="InterPro" id="IPR001356">
    <property type="entry name" value="HD"/>
</dbReference>
<evidence type="ECO:0000313" key="26">
    <source>
        <dbReference type="EMBL" id="CAB0041377.1"/>
    </source>
</evidence>
<evidence type="ECO:0000256" key="17">
    <source>
        <dbReference type="ARBA" id="ARBA00023136"/>
    </source>
</evidence>
<evidence type="ECO:0000256" key="16">
    <source>
        <dbReference type="ARBA" id="ARBA00023125"/>
    </source>
</evidence>
<dbReference type="PRINTS" id="PR00463">
    <property type="entry name" value="EP450I"/>
</dbReference>
<evidence type="ECO:0000256" key="20">
    <source>
        <dbReference type="ARBA" id="ARBA00023242"/>
    </source>
</evidence>
<evidence type="ECO:0000256" key="8">
    <source>
        <dbReference type="ARBA" id="ARBA00022617"/>
    </source>
</evidence>
<dbReference type="InterPro" id="IPR036396">
    <property type="entry name" value="Cyt_P450_sf"/>
</dbReference>
<feature type="non-terminal residue" evidence="26">
    <location>
        <position position="1984"/>
    </location>
</feature>
<dbReference type="CDD" id="cd00086">
    <property type="entry name" value="homeodomain"/>
    <property type="match status" value="1"/>
</dbReference>
<gene>
    <name evidence="26" type="ORF">TBRA_LOCUS13046</name>
</gene>
<feature type="compositionally biased region" description="Low complexity" evidence="24">
    <location>
        <begin position="1097"/>
        <end position="1113"/>
    </location>
</feature>
<feature type="region of interest" description="Disordered" evidence="24">
    <location>
        <begin position="1607"/>
        <end position="1755"/>
    </location>
</feature>
<dbReference type="GO" id="GO:0005634">
    <property type="term" value="C:nucleus"/>
    <property type="evidence" value="ECO:0007669"/>
    <property type="project" value="UniProtKB-SubCell"/>
</dbReference>
<comment type="cofactor">
    <cofactor evidence="1">
        <name>heme</name>
        <dbReference type="ChEBI" id="CHEBI:30413"/>
    </cofactor>
</comment>
<feature type="compositionally biased region" description="Low complexity" evidence="24">
    <location>
        <begin position="1278"/>
        <end position="1289"/>
    </location>
</feature>
<comment type="subcellular location">
    <subcellularLocation>
        <location evidence="5">Endoplasmic reticulum membrane</location>
        <topology evidence="5">Peripheral membrane protein</topology>
    </subcellularLocation>
    <subcellularLocation>
        <location evidence="4">Microsome membrane</location>
        <topology evidence="4">Peripheral membrane protein</topology>
    </subcellularLocation>
    <subcellularLocation>
        <location evidence="3 22 23">Nucleus</location>
    </subcellularLocation>
</comment>
<dbReference type="PROSITE" id="PS00027">
    <property type="entry name" value="HOMEOBOX_1"/>
    <property type="match status" value="1"/>
</dbReference>
<feature type="compositionally biased region" description="Low complexity" evidence="24">
    <location>
        <begin position="1359"/>
        <end position="1371"/>
    </location>
</feature>
<keyword evidence="19" id="KW-0804">Transcription</keyword>
<feature type="compositionally biased region" description="Acidic residues" evidence="24">
    <location>
        <begin position="1703"/>
        <end position="1716"/>
    </location>
</feature>
<dbReference type="GO" id="GO:0005506">
    <property type="term" value="F:iron ion binding"/>
    <property type="evidence" value="ECO:0007669"/>
    <property type="project" value="InterPro"/>
</dbReference>
<feature type="compositionally biased region" description="Basic residues" evidence="24">
    <location>
        <begin position="1290"/>
        <end position="1331"/>
    </location>
</feature>
<evidence type="ECO:0000256" key="9">
    <source>
        <dbReference type="ARBA" id="ARBA00022723"/>
    </source>
</evidence>
<dbReference type="FunFam" id="1.10.10.60:FF:000053">
    <property type="entry name" value="H6 family homeobox 2"/>
    <property type="match status" value="1"/>
</dbReference>
<organism evidence="26 27">
    <name type="scientific">Trichogramma brassicae</name>
    <dbReference type="NCBI Taxonomy" id="86971"/>
    <lineage>
        <taxon>Eukaryota</taxon>
        <taxon>Metazoa</taxon>
        <taxon>Ecdysozoa</taxon>
        <taxon>Arthropoda</taxon>
        <taxon>Hexapoda</taxon>
        <taxon>Insecta</taxon>
        <taxon>Pterygota</taxon>
        <taxon>Neoptera</taxon>
        <taxon>Endopterygota</taxon>
        <taxon>Hymenoptera</taxon>
        <taxon>Apocrita</taxon>
        <taxon>Proctotrupomorpha</taxon>
        <taxon>Chalcidoidea</taxon>
        <taxon>Trichogrammatidae</taxon>
        <taxon>Trichogramma</taxon>
    </lineage>
</organism>
<keyword evidence="14" id="KW-0805">Transcription regulation</keyword>
<feature type="region of interest" description="Disordered" evidence="24">
    <location>
        <begin position="1258"/>
        <end position="1339"/>
    </location>
</feature>
<accession>A0A6H5IUV9</accession>
<evidence type="ECO:0000256" key="6">
    <source>
        <dbReference type="ARBA" id="ARBA00010617"/>
    </source>
</evidence>
<evidence type="ECO:0000259" key="25">
    <source>
        <dbReference type="PROSITE" id="PS50071"/>
    </source>
</evidence>
<evidence type="ECO:0000256" key="4">
    <source>
        <dbReference type="ARBA" id="ARBA00004174"/>
    </source>
</evidence>
<evidence type="ECO:0000256" key="24">
    <source>
        <dbReference type="SAM" id="MobiDB-lite"/>
    </source>
</evidence>
<keyword evidence="7" id="KW-0217">Developmental protein</keyword>
<comment type="similarity">
    <text evidence="21">Belongs to the HMX homeobox family.</text>
</comment>
<feature type="compositionally biased region" description="Gly residues" evidence="24">
    <location>
        <begin position="1840"/>
        <end position="1852"/>
    </location>
</feature>
<dbReference type="PANTHER" id="PTHR24291:SF189">
    <property type="entry name" value="CYTOCHROME P450 4C3-RELATED"/>
    <property type="match status" value="1"/>
</dbReference>
<keyword evidence="16 22" id="KW-0238">DNA-binding</keyword>
<keyword evidence="8" id="KW-0349">Heme</keyword>
<feature type="compositionally biased region" description="Gly residues" evidence="24">
    <location>
        <begin position="1621"/>
        <end position="1643"/>
    </location>
</feature>
<dbReference type="SMART" id="SM00389">
    <property type="entry name" value="HOX"/>
    <property type="match status" value="1"/>
</dbReference>
<evidence type="ECO:0000256" key="15">
    <source>
        <dbReference type="ARBA" id="ARBA00023033"/>
    </source>
</evidence>
<dbReference type="InterPro" id="IPR001128">
    <property type="entry name" value="Cyt_P450"/>
</dbReference>
<evidence type="ECO:0000256" key="21">
    <source>
        <dbReference type="ARBA" id="ARBA00038165"/>
    </source>
</evidence>
<evidence type="ECO:0000256" key="10">
    <source>
        <dbReference type="ARBA" id="ARBA00022824"/>
    </source>
</evidence>
<feature type="compositionally biased region" description="Pro residues" evidence="24">
    <location>
        <begin position="1928"/>
        <end position="1939"/>
    </location>
</feature>
<dbReference type="Gene3D" id="1.10.10.60">
    <property type="entry name" value="Homeodomain-like"/>
    <property type="match status" value="1"/>
</dbReference>
<evidence type="ECO:0000256" key="12">
    <source>
        <dbReference type="ARBA" id="ARBA00023002"/>
    </source>
</evidence>
<dbReference type="Pfam" id="PF00067">
    <property type="entry name" value="p450"/>
    <property type="match status" value="3"/>
</dbReference>
<dbReference type="InterPro" id="IPR017970">
    <property type="entry name" value="Homeobox_CS"/>
</dbReference>
<feature type="region of interest" description="Disordered" evidence="24">
    <location>
        <begin position="1838"/>
        <end position="1894"/>
    </location>
</feature>
<evidence type="ECO:0000256" key="14">
    <source>
        <dbReference type="ARBA" id="ARBA00023015"/>
    </source>
</evidence>
<dbReference type="GO" id="GO:0016705">
    <property type="term" value="F:oxidoreductase activity, acting on paired donors, with incorporation or reduction of molecular oxygen"/>
    <property type="evidence" value="ECO:0007669"/>
    <property type="project" value="InterPro"/>
</dbReference>
<feature type="compositionally biased region" description="Polar residues" evidence="24">
    <location>
        <begin position="1217"/>
        <end position="1227"/>
    </location>
</feature>
<evidence type="ECO:0000256" key="1">
    <source>
        <dbReference type="ARBA" id="ARBA00001971"/>
    </source>
</evidence>
<dbReference type="InterPro" id="IPR050196">
    <property type="entry name" value="Cytochrome_P450_Monoox"/>
</dbReference>